<proteinExistence type="predicted"/>
<comment type="caution">
    <text evidence="2">The sequence shown here is derived from an EMBL/GenBank/DDBJ whole genome shotgun (WGS) entry which is preliminary data.</text>
</comment>
<reference evidence="2 3" key="1">
    <citation type="submission" date="2018-08" db="EMBL/GenBank/DDBJ databases">
        <title>Genomic investigation of the strawberry pathogen Phytophthora fragariae indicates pathogenicity is determined by transcriptional variation in three key races.</title>
        <authorList>
            <person name="Adams T.M."/>
            <person name="Armitage A.D."/>
            <person name="Sobczyk M.K."/>
            <person name="Bates H.J."/>
            <person name="Dunwell J.M."/>
            <person name="Nellist C.F."/>
            <person name="Harrison R.J."/>
        </authorList>
    </citation>
    <scope>NUCLEOTIDE SEQUENCE [LARGE SCALE GENOMIC DNA]</scope>
    <source>
        <strain evidence="2 3">SCRP333</strain>
    </source>
</reference>
<feature type="domain" description="DDE-1" evidence="1">
    <location>
        <begin position="2"/>
        <end position="198"/>
    </location>
</feature>
<dbReference type="InterPro" id="IPR004875">
    <property type="entry name" value="DDE_SF_endonuclease_dom"/>
</dbReference>
<dbReference type="GO" id="GO:0003676">
    <property type="term" value="F:nucleic acid binding"/>
    <property type="evidence" value="ECO:0007669"/>
    <property type="project" value="InterPro"/>
</dbReference>
<evidence type="ECO:0000313" key="3">
    <source>
        <dbReference type="Proteomes" id="UP000434957"/>
    </source>
</evidence>
<protein>
    <recommendedName>
        <fullName evidence="1">DDE-1 domain-containing protein</fullName>
    </recommendedName>
</protein>
<sequence length="208" mass="23784">MKERATVMLLGDSDGVKCRPFVVFKTKPSTIPATAAENTRLRYGFGKQIWKDVSAAHQEQQLEIYGDLKGWWNGYLSVQFLKYHFGVRKEMHITILLLWDDFSGHWTEEVVSYAKSINVVLMKVPPSATSVCQPADVAWNYPFKARLRDCWVTNLRDQLRAHTIGKKFELKAPDRGTIARWIRSAWDGLSAATIANGYKKAYGTLLNW</sequence>
<dbReference type="EMBL" id="QXFT01000605">
    <property type="protein sequence ID" value="KAE9339759.1"/>
    <property type="molecule type" value="Genomic_DNA"/>
</dbReference>
<keyword evidence="3" id="KW-1185">Reference proteome</keyword>
<dbReference type="Proteomes" id="UP000434957">
    <property type="component" value="Unassembled WGS sequence"/>
</dbReference>
<accession>A0A6A4FN62</accession>
<dbReference type="Pfam" id="PF03184">
    <property type="entry name" value="DDE_1"/>
    <property type="match status" value="1"/>
</dbReference>
<gene>
    <name evidence="2" type="ORF">PR003_g10852</name>
</gene>
<organism evidence="2 3">
    <name type="scientific">Phytophthora rubi</name>
    <dbReference type="NCBI Taxonomy" id="129364"/>
    <lineage>
        <taxon>Eukaryota</taxon>
        <taxon>Sar</taxon>
        <taxon>Stramenopiles</taxon>
        <taxon>Oomycota</taxon>
        <taxon>Peronosporomycetes</taxon>
        <taxon>Peronosporales</taxon>
        <taxon>Peronosporaceae</taxon>
        <taxon>Phytophthora</taxon>
    </lineage>
</organism>
<dbReference type="AlphaFoldDB" id="A0A6A4FN62"/>
<name>A0A6A4FN62_9STRA</name>
<evidence type="ECO:0000259" key="1">
    <source>
        <dbReference type="Pfam" id="PF03184"/>
    </source>
</evidence>
<evidence type="ECO:0000313" key="2">
    <source>
        <dbReference type="EMBL" id="KAE9339759.1"/>
    </source>
</evidence>